<keyword evidence="2" id="KW-0456">Lyase</keyword>
<dbReference type="GO" id="GO:0019679">
    <property type="term" value="P:propionate metabolic process, methylcitrate cycle"/>
    <property type="evidence" value="ECO:0007669"/>
    <property type="project" value="InterPro"/>
</dbReference>
<dbReference type="InterPro" id="IPR042183">
    <property type="entry name" value="MmgE/PrpD_sf_1"/>
</dbReference>
<protein>
    <submittedName>
        <fullName evidence="5">MmgE/PrpD family</fullName>
    </submittedName>
</protein>
<comment type="caution">
    <text evidence="5">The sequence shown here is derived from an EMBL/GenBank/DDBJ whole genome shotgun (WGS) entry which is preliminary data.</text>
</comment>
<dbReference type="Pfam" id="PF03972">
    <property type="entry name" value="MmgE_PrpD_N"/>
    <property type="match status" value="1"/>
</dbReference>
<dbReference type="AlphaFoldDB" id="A0A3A2ZGZ5"/>
<dbReference type="GO" id="GO:0005739">
    <property type="term" value="C:mitochondrion"/>
    <property type="evidence" value="ECO:0007669"/>
    <property type="project" value="TreeGrafter"/>
</dbReference>
<dbReference type="InterPro" id="IPR045336">
    <property type="entry name" value="MmgE_PrpD_N"/>
</dbReference>
<dbReference type="Gene3D" id="3.30.1330.120">
    <property type="entry name" value="2-methylcitrate dehydratase PrpD"/>
    <property type="match status" value="1"/>
</dbReference>
<feature type="domain" description="MmgE/PrpD N-terminal" evidence="3">
    <location>
        <begin position="11"/>
        <end position="267"/>
    </location>
</feature>
<dbReference type="Gene3D" id="1.10.4100.10">
    <property type="entry name" value="2-methylcitrate dehydratase PrpD"/>
    <property type="match status" value="1"/>
</dbReference>
<dbReference type="InterPro" id="IPR036148">
    <property type="entry name" value="MmgE/PrpD_sf"/>
</dbReference>
<dbReference type="Proteomes" id="UP000266188">
    <property type="component" value="Unassembled WGS sequence"/>
</dbReference>
<dbReference type="InterPro" id="IPR012705">
    <property type="entry name" value="2Me_IsoCit_deHydtase_PrpD"/>
</dbReference>
<organism evidence="5 6">
    <name type="scientific">Aspergillus sclerotialis</name>
    <dbReference type="NCBI Taxonomy" id="2070753"/>
    <lineage>
        <taxon>Eukaryota</taxon>
        <taxon>Fungi</taxon>
        <taxon>Dikarya</taxon>
        <taxon>Ascomycota</taxon>
        <taxon>Pezizomycotina</taxon>
        <taxon>Eurotiomycetes</taxon>
        <taxon>Eurotiomycetidae</taxon>
        <taxon>Eurotiales</taxon>
        <taxon>Aspergillaceae</taxon>
        <taxon>Aspergillus</taxon>
        <taxon>Aspergillus subgen. Polypaecilum</taxon>
    </lineage>
</organism>
<dbReference type="NCBIfam" id="TIGR02330">
    <property type="entry name" value="prpD"/>
    <property type="match status" value="1"/>
</dbReference>
<keyword evidence="6" id="KW-1185">Reference proteome</keyword>
<comment type="similarity">
    <text evidence="1">Belongs to the PrpD family.</text>
</comment>
<dbReference type="STRING" id="2070753.A0A3A2ZGZ5"/>
<feature type="domain" description="MmgE/PrpD C-terminal" evidence="4">
    <location>
        <begin position="285"/>
        <end position="462"/>
    </location>
</feature>
<dbReference type="OrthoDB" id="10055203at2759"/>
<evidence type="ECO:0000256" key="2">
    <source>
        <dbReference type="ARBA" id="ARBA00023239"/>
    </source>
</evidence>
<sequence length="486" mass="53426">MSRLYDKPISDIAHYIFHYQIEDDAALQAARMATLDAMGCAIETASKSEECLRLLGPIVPDTIVPNGFRVPGTKYQVDPVKGAFDMGVLIRYLDHNDALGGAEWGHPSDNLAAILAVTDWLCRASASAKYAHTGPPLTMKTLLEALIKAYEIQGCYQMKNAFNAFGIDHVILVKLASAAVVSWLLGLTEDQTKATISHVWMDGHPNRVYRSGANTIPRKGWAAGDACMRAVHLALLTRAGQPGAPGALTSSPWGFYSQTFGAREFELPRPFGSWTVRNVLFKVMPVEGHGISAVEAAMLHLGRLRERGLGPEHIARIDVRTTAAADLIINKKGPLYNAADRDHCIQYVIALTFLKGFAPEAQDFLDDSLWATSEDLASLRERISIRADEELTRNYLDLDKKSIGSGLTVHLKDGSVMSEVLVEYPIGHVRNPATPNMVSEKFSRNMRLMFSEAKIASILKAVEDDGLKIMDFVDMFSTQTLTSHKL</sequence>
<evidence type="ECO:0000256" key="1">
    <source>
        <dbReference type="ARBA" id="ARBA00006174"/>
    </source>
</evidence>
<evidence type="ECO:0000259" key="4">
    <source>
        <dbReference type="Pfam" id="PF19305"/>
    </source>
</evidence>
<reference evidence="6" key="1">
    <citation type="submission" date="2017-02" db="EMBL/GenBank/DDBJ databases">
        <authorList>
            <person name="Tafer H."/>
            <person name="Lopandic K."/>
        </authorList>
    </citation>
    <scope>NUCLEOTIDE SEQUENCE [LARGE SCALE GENOMIC DNA]</scope>
    <source>
        <strain evidence="6">CBS 366.77</strain>
    </source>
</reference>
<proteinExistence type="inferred from homology"/>
<dbReference type="InterPro" id="IPR042188">
    <property type="entry name" value="MmgE/PrpD_sf_2"/>
</dbReference>
<dbReference type="SUPFAM" id="SSF103378">
    <property type="entry name" value="2-methylcitrate dehydratase PrpD"/>
    <property type="match status" value="1"/>
</dbReference>
<dbReference type="GO" id="GO:0051537">
    <property type="term" value="F:2 iron, 2 sulfur cluster binding"/>
    <property type="evidence" value="ECO:0007669"/>
    <property type="project" value="InterPro"/>
</dbReference>
<evidence type="ECO:0000313" key="5">
    <source>
        <dbReference type="EMBL" id="RJE22468.1"/>
    </source>
</evidence>
<accession>A0A3A2ZGZ5</accession>
<gene>
    <name evidence="5" type="ORF">PHISCL_05200</name>
</gene>
<dbReference type="PANTHER" id="PTHR16943">
    <property type="entry name" value="2-METHYLCITRATE DEHYDRATASE-RELATED"/>
    <property type="match status" value="1"/>
</dbReference>
<dbReference type="InterPro" id="IPR045337">
    <property type="entry name" value="MmgE_PrpD_C"/>
</dbReference>
<dbReference type="PANTHER" id="PTHR16943:SF15">
    <property type="entry name" value="DEHYDRATASE (PRPD), PUTATIVE-RELATED"/>
    <property type="match status" value="1"/>
</dbReference>
<name>A0A3A2ZGZ5_9EURO</name>
<dbReference type="GO" id="GO:0047547">
    <property type="term" value="F:2-methylcitrate dehydratase activity"/>
    <property type="evidence" value="ECO:0007669"/>
    <property type="project" value="InterPro"/>
</dbReference>
<dbReference type="InterPro" id="IPR005656">
    <property type="entry name" value="MmgE_PrpD"/>
</dbReference>
<evidence type="ECO:0000259" key="3">
    <source>
        <dbReference type="Pfam" id="PF03972"/>
    </source>
</evidence>
<evidence type="ECO:0000313" key="6">
    <source>
        <dbReference type="Proteomes" id="UP000266188"/>
    </source>
</evidence>
<dbReference type="Pfam" id="PF19305">
    <property type="entry name" value="MmgE_PrpD_C"/>
    <property type="match status" value="1"/>
</dbReference>
<dbReference type="EMBL" id="MVGC01000167">
    <property type="protein sequence ID" value="RJE22468.1"/>
    <property type="molecule type" value="Genomic_DNA"/>
</dbReference>